<dbReference type="CDD" id="cd11614">
    <property type="entry name" value="SAF_CpaB_FlgA_like"/>
    <property type="match status" value="1"/>
</dbReference>
<keyword evidence="5" id="KW-1185">Reference proteome</keyword>
<evidence type="ECO:0000313" key="4">
    <source>
        <dbReference type="EMBL" id="TQL33887.1"/>
    </source>
</evidence>
<dbReference type="Pfam" id="PF08666">
    <property type="entry name" value="SAF"/>
    <property type="match status" value="1"/>
</dbReference>
<dbReference type="AlphaFoldDB" id="A0A542XDI7"/>
<comment type="caution">
    <text evidence="4">The sequence shown here is derived from an EMBL/GenBank/DDBJ whole genome shotgun (WGS) entry which is preliminary data.</text>
</comment>
<evidence type="ECO:0000256" key="2">
    <source>
        <dbReference type="SAM" id="Phobius"/>
    </source>
</evidence>
<keyword evidence="2" id="KW-1133">Transmembrane helix</keyword>
<dbReference type="EMBL" id="VFOK01000001">
    <property type="protein sequence ID" value="TQL33887.1"/>
    <property type="molecule type" value="Genomic_DNA"/>
</dbReference>
<evidence type="ECO:0000259" key="3">
    <source>
        <dbReference type="SMART" id="SM00858"/>
    </source>
</evidence>
<evidence type="ECO:0000256" key="1">
    <source>
        <dbReference type="SAM" id="MobiDB-lite"/>
    </source>
</evidence>
<protein>
    <submittedName>
        <fullName evidence="4">SAF domain-containing protein</fullName>
    </submittedName>
</protein>
<keyword evidence="2" id="KW-0472">Membrane</keyword>
<keyword evidence="2" id="KW-0812">Transmembrane</keyword>
<feature type="compositionally biased region" description="Basic and acidic residues" evidence="1">
    <location>
        <begin position="1"/>
        <end position="14"/>
    </location>
</feature>
<organism evidence="4 5">
    <name type="scientific">Barrientosiimonas humi</name>
    <dbReference type="NCBI Taxonomy" id="999931"/>
    <lineage>
        <taxon>Bacteria</taxon>
        <taxon>Bacillati</taxon>
        <taxon>Actinomycetota</taxon>
        <taxon>Actinomycetes</taxon>
        <taxon>Micrococcales</taxon>
        <taxon>Dermacoccaceae</taxon>
        <taxon>Barrientosiimonas</taxon>
    </lineage>
</organism>
<name>A0A542XDI7_9MICO</name>
<sequence length="231" mass="24586">MARERDRGSSEKLPKPTAQRLSKPSWRDSRLVIGVLLIAAATLGGAAFVNKLDDSVEVYRARTSLVPGQQLTRADVTTVRIRLDDVRRGYLPADRALPTGRVLREVRGGELVPASAVGSPSKVGVKAVAIEIDPSLASTLTRGSVVDVWVSAKKDQAGSAKYDPPVRMVQRAVVSRVPQERQNGLGMASGQRAAVHVLVPDASVNRVIGAVNTESKVTLVATADSPMRPPS</sequence>
<feature type="region of interest" description="Disordered" evidence="1">
    <location>
        <begin position="1"/>
        <end position="22"/>
    </location>
</feature>
<accession>A0A542XDI7</accession>
<evidence type="ECO:0000313" key="5">
    <source>
        <dbReference type="Proteomes" id="UP000318336"/>
    </source>
</evidence>
<proteinExistence type="predicted"/>
<feature type="transmembrane region" description="Helical" evidence="2">
    <location>
        <begin position="31"/>
        <end position="49"/>
    </location>
</feature>
<gene>
    <name evidence="4" type="ORF">FB554_2043</name>
</gene>
<reference evidence="4 5" key="1">
    <citation type="submission" date="2019-06" db="EMBL/GenBank/DDBJ databases">
        <title>Sequencing the genomes of 1000 actinobacteria strains.</title>
        <authorList>
            <person name="Klenk H.-P."/>
        </authorList>
    </citation>
    <scope>NUCLEOTIDE SEQUENCE [LARGE SCALE GENOMIC DNA]</scope>
    <source>
        <strain evidence="4 5">DSM 24617</strain>
    </source>
</reference>
<dbReference type="Proteomes" id="UP000318336">
    <property type="component" value="Unassembled WGS sequence"/>
</dbReference>
<dbReference type="InterPro" id="IPR013974">
    <property type="entry name" value="SAF"/>
</dbReference>
<dbReference type="RefSeq" id="WP_142005854.1">
    <property type="nucleotide sequence ID" value="NZ_CAJTBP010000001.1"/>
</dbReference>
<feature type="domain" description="SAF" evidence="3">
    <location>
        <begin position="56"/>
        <end position="118"/>
    </location>
</feature>
<dbReference type="SMART" id="SM00858">
    <property type="entry name" value="SAF"/>
    <property type="match status" value="1"/>
</dbReference>
<dbReference type="OrthoDB" id="5192391at2"/>